<dbReference type="EMBL" id="CP000839">
    <property type="protein sequence ID" value="ABW32041.1"/>
    <property type="molecule type" value="Genomic_DNA"/>
</dbReference>
<dbReference type="SUPFAM" id="SSF47598">
    <property type="entry name" value="Ribbon-helix-helix"/>
    <property type="match status" value="1"/>
</dbReference>
<keyword evidence="3" id="KW-1185">Reference proteome</keyword>
<geneLocation type="plasmid" evidence="2 3">
    <name>pREB2</name>
</geneLocation>
<evidence type="ECO:0000256" key="1">
    <source>
        <dbReference type="SAM" id="MobiDB-lite"/>
    </source>
</evidence>
<dbReference type="Proteomes" id="UP000000268">
    <property type="component" value="Plasmid pREB2"/>
</dbReference>
<dbReference type="HOGENOM" id="CLU_2327414_0_0_3"/>
<feature type="compositionally biased region" description="Polar residues" evidence="1">
    <location>
        <begin position="34"/>
        <end position="49"/>
    </location>
</feature>
<gene>
    <name evidence="2" type="ordered locus">AM1_B0322</name>
</gene>
<keyword evidence="2" id="KW-0614">Plasmid</keyword>
<proteinExistence type="predicted"/>
<protein>
    <submittedName>
        <fullName evidence="2">Uncharacterized protein</fullName>
    </submittedName>
</protein>
<sequence length="98" mass="11180">MPTNYTEIFEQAKKEKDQEEDQAVEGSKKHQVVQEDNASMQAGKTTSMDEGNKAEELVNLCVRVPKNWHREVKAYAALEEKTLAELIVLSVDQYKDSH</sequence>
<feature type="region of interest" description="Disordered" evidence="1">
    <location>
        <begin position="1"/>
        <end position="51"/>
    </location>
</feature>
<accession>A8ZLL4</accession>
<organism evidence="2 3">
    <name type="scientific">Acaryochloris marina (strain MBIC 11017)</name>
    <dbReference type="NCBI Taxonomy" id="329726"/>
    <lineage>
        <taxon>Bacteria</taxon>
        <taxon>Bacillati</taxon>
        <taxon>Cyanobacteriota</taxon>
        <taxon>Cyanophyceae</taxon>
        <taxon>Acaryochloridales</taxon>
        <taxon>Acaryochloridaceae</taxon>
        <taxon>Acaryochloris</taxon>
    </lineage>
</organism>
<name>A8ZLL4_ACAM1</name>
<dbReference type="InterPro" id="IPR010985">
    <property type="entry name" value="Ribbon_hlx_hlx"/>
</dbReference>
<evidence type="ECO:0000313" key="3">
    <source>
        <dbReference type="Proteomes" id="UP000000268"/>
    </source>
</evidence>
<dbReference type="GO" id="GO:0006355">
    <property type="term" value="P:regulation of DNA-templated transcription"/>
    <property type="evidence" value="ECO:0007669"/>
    <property type="project" value="InterPro"/>
</dbReference>
<dbReference type="AlphaFoldDB" id="A8ZLL4"/>
<dbReference type="RefSeq" id="WP_012167189.1">
    <property type="nucleotide sequence ID" value="NC_009927.1"/>
</dbReference>
<dbReference type="KEGG" id="amr:AM1_B0322"/>
<reference evidence="2 3" key="1">
    <citation type="journal article" date="2008" name="Proc. Natl. Acad. Sci. U.S.A.">
        <title>Niche adaptation and genome expansion in the chlorophyll d-producing cyanobacterium Acaryochloris marina.</title>
        <authorList>
            <person name="Swingley W.D."/>
            <person name="Chen M."/>
            <person name="Cheung P.C."/>
            <person name="Conrad A.L."/>
            <person name="Dejesa L.C."/>
            <person name="Hao J."/>
            <person name="Honchak B.M."/>
            <person name="Karbach L.E."/>
            <person name="Kurdoglu A."/>
            <person name="Lahiri S."/>
            <person name="Mastrian S.D."/>
            <person name="Miyashita H."/>
            <person name="Page L."/>
            <person name="Ramakrishna P."/>
            <person name="Satoh S."/>
            <person name="Sattley W.M."/>
            <person name="Shimada Y."/>
            <person name="Taylor H.L."/>
            <person name="Tomo T."/>
            <person name="Tsuchiya T."/>
            <person name="Wang Z.T."/>
            <person name="Raymond J."/>
            <person name="Mimuro M."/>
            <person name="Blankenship R.E."/>
            <person name="Touchman J.W."/>
        </authorList>
    </citation>
    <scope>NUCLEOTIDE SEQUENCE [LARGE SCALE GENOMIC DNA]</scope>
    <source>
        <strain evidence="3">MBIC 11017</strain>
        <plasmid evidence="3">Plasmid pREB2</plasmid>
    </source>
</reference>
<evidence type="ECO:0000313" key="2">
    <source>
        <dbReference type="EMBL" id="ABW32041.1"/>
    </source>
</evidence>